<accession>A0A069BD74</accession>
<comment type="caution">
    <text evidence="4">The sequence shown here is derived from an EMBL/GenBank/DDBJ whole genome shotgun (WGS) entry which is preliminary data.</text>
</comment>
<dbReference type="SMART" id="SM01120">
    <property type="entry name" value="Dak2"/>
    <property type="match status" value="1"/>
</dbReference>
<dbReference type="PANTHER" id="PTHR28629">
    <property type="entry name" value="TRIOKINASE/FMN CYCLASE"/>
    <property type="match status" value="1"/>
</dbReference>
<sequence>MNTAAIQCLPLADAGFVVRELVDVIRRNRDHLSEIDAAIGDGDHGINMSKGFGQCGARLDARGATSLPDALDVLSTALMDGIGGSMGPLYGSFFMDFAAPLKGRDTLDAALFGEALAAGFAGVQAISDAKIGDKTLIDTLAPAAAAFHEALRAGDDFRHALAAMSAAAERGKESTRWLQARVGRASRLGERSVGTLDAGAASCCLILCSLASSIGARLN</sequence>
<dbReference type="PROSITE" id="PS51480">
    <property type="entry name" value="DHAL"/>
    <property type="match status" value="1"/>
</dbReference>
<dbReference type="InterPro" id="IPR004007">
    <property type="entry name" value="DhaL_dom"/>
</dbReference>
<dbReference type="Proteomes" id="UP000231878">
    <property type="component" value="Unassembled WGS sequence"/>
</dbReference>
<dbReference type="Gene3D" id="1.25.40.340">
    <property type="match status" value="1"/>
</dbReference>
<dbReference type="RefSeq" id="WP_004529804.1">
    <property type="nucleotide sequence ID" value="NZ_AP028072.1"/>
</dbReference>
<keyword evidence="1" id="KW-0808">Transferase</keyword>
<dbReference type="OrthoDB" id="9800291at2"/>
<proteinExistence type="predicted"/>
<feature type="domain" description="DhaL" evidence="3">
    <location>
        <begin position="12"/>
        <end position="212"/>
    </location>
</feature>
<evidence type="ECO:0000313" key="6">
    <source>
        <dbReference type="Proteomes" id="UP000030475"/>
    </source>
</evidence>
<dbReference type="AlphaFoldDB" id="A0A069BD74"/>
<organism evidence="4 6">
    <name type="scientific">Burkholderia pseudomallei</name>
    <name type="common">Pseudomonas pseudomallei</name>
    <dbReference type="NCBI Taxonomy" id="28450"/>
    <lineage>
        <taxon>Bacteria</taxon>
        <taxon>Pseudomonadati</taxon>
        <taxon>Pseudomonadota</taxon>
        <taxon>Betaproteobacteria</taxon>
        <taxon>Burkholderiales</taxon>
        <taxon>Burkholderiaceae</taxon>
        <taxon>Burkholderia</taxon>
        <taxon>pseudomallei group</taxon>
    </lineage>
</organism>
<gene>
    <name evidence="4" type="primary">dhaL</name>
    <name evidence="5" type="ORF">CWD88_12160</name>
    <name evidence="4" type="ORF">Y036_4799</name>
</gene>
<dbReference type="PANTHER" id="PTHR28629:SF4">
    <property type="entry name" value="TRIOKINASE_FMN CYCLASE"/>
    <property type="match status" value="1"/>
</dbReference>
<evidence type="ECO:0000313" key="5">
    <source>
        <dbReference type="EMBL" id="PJO65886.1"/>
    </source>
</evidence>
<dbReference type="NCBIfam" id="TIGR02365">
    <property type="entry name" value="dha_L_ycgS"/>
    <property type="match status" value="1"/>
</dbReference>
<name>A0A069BD74_BURPE</name>
<evidence type="ECO:0000256" key="1">
    <source>
        <dbReference type="ARBA" id="ARBA00022679"/>
    </source>
</evidence>
<dbReference type="InterPro" id="IPR036117">
    <property type="entry name" value="DhaL_dom_sf"/>
</dbReference>
<reference evidence="5 7" key="2">
    <citation type="submission" date="2017-11" db="EMBL/GenBank/DDBJ databases">
        <title>Molecular characterization of Burkholderia pseudomallei and closely related isolates from Vietnam.</title>
        <authorList>
            <person name="Ustinov D.V."/>
            <person name="Antonov A.S."/>
            <person name="Avdusheva E.F."/>
            <person name="Shpak I.M."/>
            <person name="Zakharova I.B."/>
            <person name="Thi L.A."/>
            <person name="Teteryatnikova N."/>
            <person name="Lopasteyskaya Y.A."/>
            <person name="Kuzyutina J.A."/>
            <person name="Ngo T.N."/>
            <person name="Victorov D.V."/>
        </authorList>
    </citation>
    <scope>NUCLEOTIDE SEQUENCE [LARGE SCALE GENOMIC DNA]</scope>
    <source>
        <strain evidence="5 7">V1512</strain>
    </source>
</reference>
<dbReference type="SUPFAM" id="SSF101473">
    <property type="entry name" value="DhaL-like"/>
    <property type="match status" value="1"/>
</dbReference>
<dbReference type="Proteomes" id="UP000030475">
    <property type="component" value="Unassembled WGS sequence"/>
</dbReference>
<evidence type="ECO:0000313" key="4">
    <source>
        <dbReference type="EMBL" id="KGX11710.1"/>
    </source>
</evidence>
<dbReference type="InterPro" id="IPR012737">
    <property type="entry name" value="DhaK_L_YcgS"/>
</dbReference>
<dbReference type="EMBL" id="PHRB01000010">
    <property type="protein sequence ID" value="PJO65886.1"/>
    <property type="molecule type" value="Genomic_DNA"/>
</dbReference>
<protein>
    <submittedName>
        <fullName evidence="5">Dihydroxyacetone kinase subunit L</fullName>
    </submittedName>
    <submittedName>
        <fullName evidence="4">Dihydroxyacetone kinase, L subunit</fullName>
    </submittedName>
</protein>
<reference evidence="4 6" key="1">
    <citation type="submission" date="2014-08" db="EMBL/GenBank/DDBJ databases">
        <authorList>
            <person name="Bunnell A."/>
            <person name="Chain P.S."/>
            <person name="Chertkov O."/>
            <person name="Currie B.J."/>
            <person name="Daligault H.E."/>
            <person name="Davenport K.W."/>
            <person name="Davis C."/>
            <person name="Gleasner C.D."/>
            <person name="Johnson S.L."/>
            <person name="Kaestli M."/>
            <person name="Koren S."/>
            <person name="Kunde Y.A."/>
            <person name="Mayo M."/>
            <person name="McMurry K.K."/>
            <person name="Price E.P."/>
            <person name="Reitenga K.G."/>
            <person name="Robison R."/>
            <person name="Rosovitz M.J."/>
            <person name="Sarovich D.S."/>
            <person name="Teshima H."/>
        </authorList>
    </citation>
    <scope>NUCLEOTIDE SEQUENCE [LARGE SCALE GENOMIC DNA]</scope>
    <source>
        <strain evidence="4 6">MSHR44</strain>
    </source>
</reference>
<dbReference type="Pfam" id="PF02734">
    <property type="entry name" value="Dak2"/>
    <property type="match status" value="1"/>
</dbReference>
<dbReference type="GeneID" id="93062358"/>
<evidence type="ECO:0000259" key="3">
    <source>
        <dbReference type="PROSITE" id="PS51480"/>
    </source>
</evidence>
<keyword evidence="2 4" id="KW-0418">Kinase</keyword>
<evidence type="ECO:0000313" key="7">
    <source>
        <dbReference type="Proteomes" id="UP000231878"/>
    </source>
</evidence>
<dbReference type="InterPro" id="IPR050861">
    <property type="entry name" value="Dihydroxyacetone_Kinase"/>
</dbReference>
<dbReference type="FunFam" id="1.25.40.340:FF:000002">
    <property type="entry name" value="Dihydroxyacetone kinase, L subunit"/>
    <property type="match status" value="1"/>
</dbReference>
<dbReference type="EMBL" id="JQIM01000009">
    <property type="protein sequence ID" value="KGX11710.1"/>
    <property type="molecule type" value="Genomic_DNA"/>
</dbReference>
<dbReference type="GO" id="GO:0019563">
    <property type="term" value="P:glycerol catabolic process"/>
    <property type="evidence" value="ECO:0007669"/>
    <property type="project" value="TreeGrafter"/>
</dbReference>
<evidence type="ECO:0000256" key="2">
    <source>
        <dbReference type="ARBA" id="ARBA00022777"/>
    </source>
</evidence>
<dbReference type="OMA" id="NMAKGFR"/>
<dbReference type="eggNOG" id="COG1461">
    <property type="taxonomic scope" value="Bacteria"/>
</dbReference>
<dbReference type="GO" id="GO:0004371">
    <property type="term" value="F:glycerone kinase activity"/>
    <property type="evidence" value="ECO:0007669"/>
    <property type="project" value="InterPro"/>
</dbReference>
<dbReference type="GO" id="GO:0005829">
    <property type="term" value="C:cytosol"/>
    <property type="evidence" value="ECO:0007669"/>
    <property type="project" value="TreeGrafter"/>
</dbReference>